<gene>
    <name evidence="1" type="ORF">MMUR_05560</name>
</gene>
<accession>A0A7I9WGH9</accession>
<dbReference type="RefSeq" id="WP_193488062.1">
    <property type="nucleotide sequence ID" value="NZ_BAAAMC010000028.1"/>
</dbReference>
<name>A0A7I9WGH9_9MYCO</name>
<comment type="caution">
    <text evidence="1">The sequence shown here is derived from an EMBL/GenBank/DDBJ whole genome shotgun (WGS) entry which is preliminary data.</text>
</comment>
<keyword evidence="2" id="KW-1185">Reference proteome</keyword>
<dbReference type="EMBL" id="BLKT01000003">
    <property type="protein sequence ID" value="GFG56420.1"/>
    <property type="molecule type" value="Genomic_DNA"/>
</dbReference>
<sequence>MTNLDVQLPAGIEPADVDQWEPAGVDYPAYRMFWSKPLHPKLWVRVAGVQYADGSIATAADDAPLVCIDNDEFTPAAAREVAAAIVQAADLADAWGGVPR</sequence>
<evidence type="ECO:0000313" key="2">
    <source>
        <dbReference type="Proteomes" id="UP000465241"/>
    </source>
</evidence>
<dbReference type="Proteomes" id="UP000465241">
    <property type="component" value="Unassembled WGS sequence"/>
</dbReference>
<organism evidence="1 2">
    <name type="scientific">Mycolicibacterium murale</name>
    <dbReference type="NCBI Taxonomy" id="182220"/>
    <lineage>
        <taxon>Bacteria</taxon>
        <taxon>Bacillati</taxon>
        <taxon>Actinomycetota</taxon>
        <taxon>Actinomycetes</taxon>
        <taxon>Mycobacteriales</taxon>
        <taxon>Mycobacteriaceae</taxon>
        <taxon>Mycolicibacterium</taxon>
    </lineage>
</organism>
<evidence type="ECO:0000313" key="1">
    <source>
        <dbReference type="EMBL" id="GFG56420.1"/>
    </source>
</evidence>
<reference evidence="1 2" key="1">
    <citation type="journal article" date="2019" name="Emerg. Microbes Infect.">
        <title>Comprehensive subspecies identification of 175 nontuberculous mycobacteria species based on 7547 genomic profiles.</title>
        <authorList>
            <person name="Matsumoto Y."/>
            <person name="Kinjo T."/>
            <person name="Motooka D."/>
            <person name="Nabeya D."/>
            <person name="Jung N."/>
            <person name="Uechi K."/>
            <person name="Horii T."/>
            <person name="Iida T."/>
            <person name="Fujita J."/>
            <person name="Nakamura S."/>
        </authorList>
    </citation>
    <scope>NUCLEOTIDE SEQUENCE [LARGE SCALE GENOMIC DNA]</scope>
    <source>
        <strain evidence="1 2">JCM 13392</strain>
    </source>
</reference>
<dbReference type="AlphaFoldDB" id="A0A7I9WGH9"/>
<proteinExistence type="predicted"/>
<protein>
    <submittedName>
        <fullName evidence="1">Uncharacterized protein</fullName>
    </submittedName>
</protein>